<reference evidence="2" key="1">
    <citation type="submission" date="2018-01" db="EMBL/GenBank/DDBJ databases">
        <authorList>
            <consortium name="Urmite Genomes"/>
        </authorList>
    </citation>
    <scope>NUCLEOTIDE SEQUENCE [LARGE SCALE GENOMIC DNA]</scope>
    <source>
        <strain evidence="2">AFP003</strain>
    </source>
</reference>
<dbReference type="RefSeq" id="WP_096286480.1">
    <property type="nucleotide sequence ID" value="NZ_FXEG02000002.1"/>
</dbReference>
<name>A0A2K4Y943_9MYCO</name>
<protein>
    <recommendedName>
        <fullName evidence="1">DUF1023 domain-containing protein</fullName>
    </recommendedName>
</protein>
<evidence type="ECO:0000313" key="3">
    <source>
        <dbReference type="Proteomes" id="UP000236318"/>
    </source>
</evidence>
<comment type="caution">
    <text evidence="2">The sequence shown here is derived from an EMBL/GenBank/DDBJ whole genome shotgun (WGS) entry which is preliminary data.</text>
</comment>
<evidence type="ECO:0000259" key="1">
    <source>
        <dbReference type="Pfam" id="PF06259"/>
    </source>
</evidence>
<organism evidence="2 3">
    <name type="scientific">Mycobacterium ahvazicum</name>
    <dbReference type="NCBI Taxonomy" id="1964395"/>
    <lineage>
        <taxon>Bacteria</taxon>
        <taxon>Bacillati</taxon>
        <taxon>Actinomycetota</taxon>
        <taxon>Actinomycetes</taxon>
        <taxon>Mycobacteriales</taxon>
        <taxon>Mycobacteriaceae</taxon>
        <taxon>Mycobacterium</taxon>
        <taxon>Mycobacterium simiae complex</taxon>
    </lineage>
</organism>
<accession>A0A2K4Y943</accession>
<dbReference type="AlphaFoldDB" id="A0A2K4Y943"/>
<dbReference type="EMBL" id="FXEG02000002">
    <property type="protein sequence ID" value="SOX53310.1"/>
    <property type="molecule type" value="Genomic_DNA"/>
</dbReference>
<dbReference type="OrthoDB" id="5969911at2"/>
<feature type="domain" description="DUF1023" evidence="1">
    <location>
        <begin position="318"/>
        <end position="488"/>
    </location>
</feature>
<gene>
    <name evidence="2" type="ORF">MAAFP003_1980</name>
</gene>
<dbReference type="InterPro" id="IPR010427">
    <property type="entry name" value="DUF1023"/>
</dbReference>
<dbReference type="Pfam" id="PF06259">
    <property type="entry name" value="Abhydrolase_8"/>
    <property type="match status" value="1"/>
</dbReference>
<keyword evidence="3" id="KW-1185">Reference proteome</keyword>
<sequence length="557" mass="58964">MALSVADIDRWNTEAVREVFHAASARSQSAFGASRELATLSVFAGWEGASRDAAAHQNAAVRQDLDAHGNEALAVAQAAEKAAGGIDKVKAELATLRADVAAARLQVDAAASQVVAIPALRYTAAEWAKMQTQRAELQTRLDAIVAEADAVDQELASAINMADGDAPIPPGPHDNRPDVQRALEQPLPQDPKQFADLWNKLTPQEKDWLYSQDHNIGNHPGMPWDPQDHLGKDHYNRLHLPELQQQTQADVDRLQHRVDELAAQIYMGDHTEATTGEFNALAPQLLAARHSLEGYQAVQTALNRNDGVRRYLGLIDNQGHGAVAIANPDYARRNAILVPGTGQDLATFEGSDLKSLAMYNSAMAADPNLRPGDVAVTTWMGYDRPMDLVEAAWPDRARAGAGALDAFESGQRASHVGTPSIDTVIGHSYGSTLVGAAASGSHHLDADNVIAVGSPGMLVKHAGDLNLDPGANVYAMRARNDIIELVTDMTLGHDPTADDFGATRLFAAAGPSSDPLGVTPSVAAHSSYWSEGNPALLNLGAVIAGVPPPQAIPSGGG</sequence>
<proteinExistence type="predicted"/>
<dbReference type="Proteomes" id="UP000236318">
    <property type="component" value="Unassembled WGS sequence"/>
</dbReference>
<evidence type="ECO:0000313" key="2">
    <source>
        <dbReference type="EMBL" id="SOX53310.1"/>
    </source>
</evidence>